<accession>A0ABY4QJ95</accession>
<dbReference type="EMBL" id="CP097320">
    <property type="protein sequence ID" value="UQX09873.1"/>
    <property type="molecule type" value="Genomic_DNA"/>
</dbReference>
<name>A0ABY4QJ95_9MYCO</name>
<proteinExistence type="predicted"/>
<sequence length="137" mass="14053">MQLPPGLELGIAQLGDWVTTATALHDVAADLTSPTAFINAVPDVLNAYLNGQDTLSLLNGSITIPAWNGILAPLQPVDINLSLTNLLDALGLGNLSLSNLDLSSLLGNLGLGDLTVGSLFSDLGLSTLQLKLVTVPG</sequence>
<gene>
    <name evidence="1" type="ORF">M5I08_16620</name>
</gene>
<dbReference type="RefSeq" id="WP_249762840.1">
    <property type="nucleotide sequence ID" value="NZ_CP097320.1"/>
</dbReference>
<evidence type="ECO:0000313" key="2">
    <source>
        <dbReference type="Proteomes" id="UP001056610"/>
    </source>
</evidence>
<organism evidence="1 2">
    <name type="scientific">Candidatus Mycobacterium methanotrophicum</name>
    <dbReference type="NCBI Taxonomy" id="2943498"/>
    <lineage>
        <taxon>Bacteria</taxon>
        <taxon>Bacillati</taxon>
        <taxon>Actinomycetota</taxon>
        <taxon>Actinomycetes</taxon>
        <taxon>Mycobacteriales</taxon>
        <taxon>Mycobacteriaceae</taxon>
        <taxon>Mycobacterium</taxon>
    </lineage>
</organism>
<keyword evidence="2" id="KW-1185">Reference proteome</keyword>
<reference evidence="1" key="1">
    <citation type="submission" date="2022-05" db="EMBL/GenBank/DDBJ databases">
        <title>A methanotrophic Mycobacterium dominates a cave microbial ecosystem.</title>
        <authorList>
            <person name="Van Spanning R.J.M."/>
            <person name="Guan Q."/>
            <person name="Melkonian C."/>
            <person name="Gallant J."/>
            <person name="Polerecky L."/>
            <person name="Flot J.-F."/>
            <person name="Brandt B.W."/>
            <person name="Braster M."/>
            <person name="Iturbe Espinoza P."/>
            <person name="Aerts J."/>
            <person name="Meima-Franke M."/>
            <person name="Piersma S.R."/>
            <person name="Bunduc C."/>
            <person name="Ummels R."/>
            <person name="Pain A."/>
            <person name="Fleming E.J."/>
            <person name="van der Wel N."/>
            <person name="Gherman V.D."/>
            <person name="Sarbu S.M."/>
            <person name="Bodelier P.L.E."/>
            <person name="Bitter W."/>
        </authorList>
    </citation>
    <scope>NUCLEOTIDE SEQUENCE</scope>
    <source>
        <strain evidence="1">Sulfur Cave</strain>
    </source>
</reference>
<dbReference type="Proteomes" id="UP001056610">
    <property type="component" value="Chromosome"/>
</dbReference>
<evidence type="ECO:0000313" key="1">
    <source>
        <dbReference type="EMBL" id="UQX09873.1"/>
    </source>
</evidence>
<protein>
    <submittedName>
        <fullName evidence="1">Uncharacterized protein</fullName>
    </submittedName>
</protein>